<dbReference type="AlphaFoldDB" id="A0AAD5USL1"/>
<dbReference type="PANTHER" id="PTHR42976:SF1">
    <property type="entry name" value="GH18 DOMAIN-CONTAINING PROTEIN-RELATED"/>
    <property type="match status" value="1"/>
</dbReference>
<sequence length="508" mass="53366">MKFTTLLAFVAAVNAKFPSGKIFAPYALYDDFSTDVVNSVKSTGVKFYRLAFVDIMKSNGKLVFNSQDLNSKVAQVKKIRDNGGEIIISFGGALPDGTQDEIAGQIADVSALVKAYQSVIDLYQPPSIDFDIEAGTVTDEVMKRRNDAIKILKQNNQDLHISLTVAVGTNGLVEGTTGITAVRAAAAQNVPIDVVNIMAMDYGASTPNGDTKMGDYAISAAKGTHDQLKALNFPASIGITPMIGKNDQQNLVFSLDNAKQVVDFANSVDYISLLSFWGLQRDVKFAANAQCNLPTSSCVVQNDFDFTKVFNQFNCPDGLVQQGSGGGKVKVTTTANDATTTQAATTTKADIKTTTAAQTTTAVQTTTNQPVVNTTDKPKATETVPPTYPTTTAGGSTANFGYNPNPVPQITTNNIPKATSTNYGGSIPKPAYGGPLPQTTGDIPKSGYGNPAPQVSDIPKAASESCDESQTTASADLAVATGYGNIVSAASSARFLAIPFIALSVLLL</sequence>
<keyword evidence="5" id="KW-1185">Reference proteome</keyword>
<evidence type="ECO:0000256" key="2">
    <source>
        <dbReference type="SAM" id="SignalP"/>
    </source>
</evidence>
<protein>
    <recommendedName>
        <fullName evidence="3">GH18 domain-containing protein</fullName>
    </recommendedName>
</protein>
<evidence type="ECO:0000256" key="1">
    <source>
        <dbReference type="SAM" id="MobiDB-lite"/>
    </source>
</evidence>
<name>A0AAD5USL1_9FUNG</name>
<dbReference type="Gene3D" id="3.20.20.80">
    <property type="entry name" value="Glycosidases"/>
    <property type="match status" value="1"/>
</dbReference>
<dbReference type="EMBL" id="JADGKB010000001">
    <property type="protein sequence ID" value="KAJ3262551.1"/>
    <property type="molecule type" value="Genomic_DNA"/>
</dbReference>
<dbReference type="InterPro" id="IPR052750">
    <property type="entry name" value="GH18_Chitinase"/>
</dbReference>
<feature type="signal peptide" evidence="2">
    <location>
        <begin position="1"/>
        <end position="15"/>
    </location>
</feature>
<dbReference type="Pfam" id="PF00704">
    <property type="entry name" value="Glyco_hydro_18"/>
    <property type="match status" value="1"/>
</dbReference>
<dbReference type="InterPro" id="IPR001223">
    <property type="entry name" value="Glyco_hydro18_cat"/>
</dbReference>
<evidence type="ECO:0000313" key="5">
    <source>
        <dbReference type="Proteomes" id="UP001210925"/>
    </source>
</evidence>
<organism evidence="4 5">
    <name type="scientific">Boothiomyces macroporosus</name>
    <dbReference type="NCBI Taxonomy" id="261099"/>
    <lineage>
        <taxon>Eukaryota</taxon>
        <taxon>Fungi</taxon>
        <taxon>Fungi incertae sedis</taxon>
        <taxon>Chytridiomycota</taxon>
        <taxon>Chytridiomycota incertae sedis</taxon>
        <taxon>Chytridiomycetes</taxon>
        <taxon>Rhizophydiales</taxon>
        <taxon>Terramycetaceae</taxon>
        <taxon>Boothiomyces</taxon>
    </lineage>
</organism>
<feature type="region of interest" description="Disordered" evidence="1">
    <location>
        <begin position="367"/>
        <end position="398"/>
    </location>
</feature>
<reference evidence="4" key="1">
    <citation type="submission" date="2020-05" db="EMBL/GenBank/DDBJ databases">
        <title>Phylogenomic resolution of chytrid fungi.</title>
        <authorList>
            <person name="Stajich J.E."/>
            <person name="Amses K."/>
            <person name="Simmons R."/>
            <person name="Seto K."/>
            <person name="Myers J."/>
            <person name="Bonds A."/>
            <person name="Quandt C.A."/>
            <person name="Barry K."/>
            <person name="Liu P."/>
            <person name="Grigoriev I."/>
            <person name="Longcore J.E."/>
            <person name="James T.Y."/>
        </authorList>
    </citation>
    <scope>NUCLEOTIDE SEQUENCE</scope>
    <source>
        <strain evidence="4">PLAUS21</strain>
    </source>
</reference>
<dbReference type="GO" id="GO:0005975">
    <property type="term" value="P:carbohydrate metabolic process"/>
    <property type="evidence" value="ECO:0007669"/>
    <property type="project" value="InterPro"/>
</dbReference>
<gene>
    <name evidence="4" type="ORF">HK103_000080</name>
</gene>
<dbReference type="Proteomes" id="UP001210925">
    <property type="component" value="Unassembled WGS sequence"/>
</dbReference>
<keyword evidence="2" id="KW-0732">Signal</keyword>
<evidence type="ECO:0000313" key="4">
    <source>
        <dbReference type="EMBL" id="KAJ3262551.1"/>
    </source>
</evidence>
<proteinExistence type="predicted"/>
<comment type="caution">
    <text evidence="4">The sequence shown here is derived from an EMBL/GenBank/DDBJ whole genome shotgun (WGS) entry which is preliminary data.</text>
</comment>
<dbReference type="SUPFAM" id="SSF51445">
    <property type="entry name" value="(Trans)glycosidases"/>
    <property type="match status" value="1"/>
</dbReference>
<feature type="chain" id="PRO_5041898655" description="GH18 domain-containing protein" evidence="2">
    <location>
        <begin position="16"/>
        <end position="508"/>
    </location>
</feature>
<dbReference type="InterPro" id="IPR017853">
    <property type="entry name" value="GH"/>
</dbReference>
<accession>A0AAD5USL1</accession>
<feature type="domain" description="GH18" evidence="3">
    <location>
        <begin position="45"/>
        <end position="210"/>
    </location>
</feature>
<evidence type="ECO:0000259" key="3">
    <source>
        <dbReference type="Pfam" id="PF00704"/>
    </source>
</evidence>
<dbReference type="PANTHER" id="PTHR42976">
    <property type="entry name" value="BIFUNCTIONAL CHITINASE/LYSOZYME-RELATED"/>
    <property type="match status" value="1"/>
</dbReference>